<dbReference type="PIR" id="A87448">
    <property type="entry name" value="A87448"/>
</dbReference>
<accession>Q9A7W7</accession>
<evidence type="ECO:0000256" key="1">
    <source>
        <dbReference type="SAM" id="MobiDB-lite"/>
    </source>
</evidence>
<keyword evidence="4" id="KW-1185">Reference proteome</keyword>
<evidence type="ECO:0000313" key="4">
    <source>
        <dbReference type="Proteomes" id="UP000001816"/>
    </source>
</evidence>
<evidence type="ECO:0000259" key="2">
    <source>
        <dbReference type="Pfam" id="PF14403"/>
    </source>
</evidence>
<proteinExistence type="predicted"/>
<dbReference type="HOGENOM" id="CLU_017048_2_0_5"/>
<dbReference type="PATRIC" id="fig|190650.5.peg.1629"/>
<protein>
    <recommendedName>
        <fullName evidence="2">Circularly permuted ATP-grasp type 2 domain-containing protein</fullName>
    </recommendedName>
</protein>
<evidence type="ECO:0000313" key="3">
    <source>
        <dbReference type="EMBL" id="AAK23581.1"/>
    </source>
</evidence>
<gene>
    <name evidence="3" type="ordered locus">CC_1602</name>
</gene>
<dbReference type="PIRSF" id="PIRSF005522">
    <property type="entry name" value="UCP005522"/>
    <property type="match status" value="1"/>
</dbReference>
<dbReference type="EMBL" id="AE005673">
    <property type="protein sequence ID" value="AAK23581.1"/>
    <property type="molecule type" value="Genomic_DNA"/>
</dbReference>
<dbReference type="STRING" id="190650.CC_1602"/>
<dbReference type="EnsemblBacteria" id="AAK23581">
    <property type="protein sequence ID" value="AAK23581"/>
    <property type="gene ID" value="CC_1602"/>
</dbReference>
<dbReference type="eggNOG" id="COG2308">
    <property type="taxonomic scope" value="Bacteria"/>
</dbReference>
<dbReference type="InterPro" id="IPR016450">
    <property type="entry name" value="UCP005522"/>
</dbReference>
<dbReference type="SMR" id="Q9A7W7"/>
<dbReference type="PANTHER" id="PTHR34595">
    <property type="entry name" value="BLR5612 PROTEIN"/>
    <property type="match status" value="1"/>
</dbReference>
<dbReference type="Gene3D" id="3.40.50.11290">
    <property type="match status" value="1"/>
</dbReference>
<dbReference type="BioCyc" id="CAULO:CC1602-MONOMER"/>
<dbReference type="PANTHER" id="PTHR34595:SF7">
    <property type="entry name" value="SLL1039 PROTEIN"/>
    <property type="match status" value="1"/>
</dbReference>
<feature type="region of interest" description="Disordered" evidence="1">
    <location>
        <begin position="1"/>
        <end position="49"/>
    </location>
</feature>
<feature type="compositionally biased region" description="Basic and acidic residues" evidence="1">
    <location>
        <begin position="1"/>
        <end position="23"/>
    </location>
</feature>
<organism evidence="3 4">
    <name type="scientific">Caulobacter vibrioides (strain ATCC 19089 / CIP 103742 / CB 15)</name>
    <name type="common">Caulobacter crescentus</name>
    <dbReference type="NCBI Taxonomy" id="190650"/>
    <lineage>
        <taxon>Bacteria</taxon>
        <taxon>Pseudomonadati</taxon>
        <taxon>Pseudomonadota</taxon>
        <taxon>Alphaproteobacteria</taxon>
        <taxon>Caulobacterales</taxon>
        <taxon>Caulobacteraceae</taxon>
        <taxon>Caulobacter</taxon>
    </lineage>
</organism>
<feature type="region of interest" description="Disordered" evidence="1">
    <location>
        <begin position="515"/>
        <end position="545"/>
    </location>
</feature>
<sequence>MRNRLADVESGKQERVEALESGRRMPLGRAQDRRQADRSVAAKTQTLADTPTLPMTEAAYLPGVAYDEMFTPEGEVRQHYDPLHGRMSTLGAEELAARQRTLERSFLLQGITFTVYGAENTTERIIPTDLFPRIIPASEWARIEAGLTQRLRALNLFLADIYGDQQILMDGVVPRELVLGAPSYRREMQHLYVPHKAYANVCGSDLIRCQDGQFAVLEDNLRVPSGVSYMLANRDAAKRTFPGTYRAAGVRPVERYPDLLLSTLKSMAADWRADPQVVVLTPGVYNSAYYEHAYLARLMGVPLVEGRDLVVHENMVYMRTTTGLRRIDVIYRRVDDDFIDPLTFRRDSSLGAAGLFNAYRAGNVVICNAPGTGVADDKAVYAYVPDIIRYYLGEDAILPNIETYLCREPRQLSHVLANLDKLVVKAVGASGGYGMLVGPHASQKERDDFALAIKADPENYIAQPTIQLSTAPCLVDGRIEPRHVDLRPFILSGEKTIVTPGALTRVALKRGSLVVNSSQGGGSKDTWVLADDAPSNGNGHGSARP</sequence>
<dbReference type="SUPFAM" id="SSF56059">
    <property type="entry name" value="Glutathione synthetase ATP-binding domain-like"/>
    <property type="match status" value="1"/>
</dbReference>
<dbReference type="Pfam" id="PF14403">
    <property type="entry name" value="CP_ATPgrasp_2"/>
    <property type="match status" value="1"/>
</dbReference>
<reference evidence="3 4" key="1">
    <citation type="journal article" date="2001" name="Proc. Natl. Acad. Sci. U.S.A.">
        <title>Complete genome sequence of Caulobacter crescentus.</title>
        <authorList>
            <person name="Nierman W.C."/>
            <person name="Feldblyum T.V."/>
            <person name="Laub M.T."/>
            <person name="Paulsen I.T."/>
            <person name="Nelson K.E."/>
            <person name="Eisen J.A."/>
            <person name="Heidelberg J.F."/>
            <person name="Alley M.R."/>
            <person name="Ohta N."/>
            <person name="Maddock J.R."/>
            <person name="Potocka I."/>
            <person name="Nelson W.C."/>
            <person name="Newton A."/>
            <person name="Stephens C."/>
            <person name="Phadke N.D."/>
            <person name="Ely B."/>
            <person name="DeBoy R.T."/>
            <person name="Dodson R.J."/>
            <person name="Durkin A.S."/>
            <person name="Gwinn M.L."/>
            <person name="Haft D.H."/>
            <person name="Kolonay J.F."/>
            <person name="Smit J."/>
            <person name="Craven M.B."/>
            <person name="Khouri H."/>
            <person name="Shetty J."/>
            <person name="Berry K."/>
            <person name="Utterback T."/>
            <person name="Tran K."/>
            <person name="Wolf A."/>
            <person name="Vamathevan J."/>
            <person name="Ermolaeva M."/>
            <person name="White O."/>
            <person name="Salzberg S.L."/>
            <person name="Venter J.C."/>
            <person name="Shapiro L."/>
            <person name="Fraser C.M."/>
        </authorList>
    </citation>
    <scope>NUCLEOTIDE SEQUENCE [LARGE SCALE GENOMIC DNA]</scope>
    <source>
        <strain evidence="4">ATCC 19089 / CB15</strain>
    </source>
</reference>
<dbReference type="InterPro" id="IPR051680">
    <property type="entry name" value="ATP-dep_Glu-Cys_Ligase-2"/>
</dbReference>
<dbReference type="InterPro" id="IPR025841">
    <property type="entry name" value="CP_ATPgrasp_2"/>
</dbReference>
<dbReference type="AlphaFoldDB" id="Q9A7W7"/>
<dbReference type="Proteomes" id="UP000001816">
    <property type="component" value="Chromosome"/>
</dbReference>
<feature type="domain" description="Circularly permuted ATP-grasp type 2" evidence="2">
    <location>
        <begin position="132"/>
        <end position="507"/>
    </location>
</feature>
<name>Q9A7W7_CAUVC</name>
<dbReference type="KEGG" id="ccr:CC_1602"/>
<dbReference type="Gene3D" id="3.30.1490.270">
    <property type="match status" value="1"/>
</dbReference>